<feature type="compositionally biased region" description="Polar residues" evidence="5">
    <location>
        <begin position="53"/>
        <end position="64"/>
    </location>
</feature>
<feature type="region of interest" description="Disordered" evidence="5">
    <location>
        <begin position="41"/>
        <end position="71"/>
    </location>
</feature>
<evidence type="ECO:0000256" key="3">
    <source>
        <dbReference type="ARBA" id="ARBA00023069"/>
    </source>
</evidence>
<name>A0A6J3I0P6_SAPAP</name>
<evidence type="ECO:0000313" key="7">
    <source>
        <dbReference type="Proteomes" id="UP000504640"/>
    </source>
</evidence>
<evidence type="ECO:0000256" key="5">
    <source>
        <dbReference type="SAM" id="MobiDB-lite"/>
    </source>
</evidence>
<feature type="coiled-coil region" evidence="4">
    <location>
        <begin position="213"/>
        <end position="258"/>
    </location>
</feature>
<feature type="domain" description="DUF4200" evidence="6">
    <location>
        <begin position="121"/>
        <end position="185"/>
    </location>
</feature>
<dbReference type="RefSeq" id="XP_032136203.1">
    <property type="nucleotide sequence ID" value="XM_032280312.1"/>
</dbReference>
<evidence type="ECO:0000256" key="4">
    <source>
        <dbReference type="SAM" id="Coils"/>
    </source>
</evidence>
<dbReference type="Proteomes" id="UP000504640">
    <property type="component" value="Unplaced"/>
</dbReference>
<dbReference type="PANTHER" id="PTHR21683">
    <property type="entry name" value="COILED-COIL DOMAIN-CONTAINING PROTEIN 42 LIKE-2-LIKE-RELATED"/>
    <property type="match status" value="1"/>
</dbReference>
<dbReference type="PANTHER" id="PTHR21683:SF8">
    <property type="entry name" value="COILED-COIL DOMAIN-CONTAINING PROTEIN 42"/>
    <property type="match status" value="1"/>
</dbReference>
<reference evidence="8" key="1">
    <citation type="submission" date="2025-08" db="UniProtKB">
        <authorList>
            <consortium name="RefSeq"/>
        </authorList>
    </citation>
    <scope>IDENTIFICATION</scope>
    <source>
        <tissue evidence="8">Blood</tissue>
    </source>
</reference>
<protein>
    <submittedName>
        <fullName evidence="8">Coiled-coil domain-containing protein 42 isoform X1</fullName>
    </submittedName>
</protein>
<keyword evidence="7" id="KW-1185">Reference proteome</keyword>
<keyword evidence="2 4" id="KW-0175">Coiled coil</keyword>
<dbReference type="GO" id="GO:0005929">
    <property type="term" value="C:cilium"/>
    <property type="evidence" value="ECO:0007669"/>
    <property type="project" value="UniProtKB-SubCell"/>
</dbReference>
<keyword evidence="3" id="KW-0969">Cilium</keyword>
<dbReference type="InterPro" id="IPR051147">
    <property type="entry name" value="CFAP_domain-containing"/>
</dbReference>
<dbReference type="AlphaFoldDB" id="A0A6J3I0P6"/>
<comment type="subcellular location">
    <subcellularLocation>
        <location evidence="1">Cell projection</location>
        <location evidence="1">Cilium</location>
    </subcellularLocation>
</comment>
<evidence type="ECO:0000256" key="2">
    <source>
        <dbReference type="ARBA" id="ARBA00023054"/>
    </source>
</evidence>
<dbReference type="GeneID" id="116553138"/>
<gene>
    <name evidence="8" type="primary">CCDC42</name>
</gene>
<organism evidence="7 8">
    <name type="scientific">Sapajus apella</name>
    <name type="common">Brown-capped capuchin</name>
    <name type="synonym">Cebus apella</name>
    <dbReference type="NCBI Taxonomy" id="9515"/>
    <lineage>
        <taxon>Eukaryota</taxon>
        <taxon>Metazoa</taxon>
        <taxon>Chordata</taxon>
        <taxon>Craniata</taxon>
        <taxon>Vertebrata</taxon>
        <taxon>Euteleostomi</taxon>
        <taxon>Mammalia</taxon>
        <taxon>Eutheria</taxon>
        <taxon>Euarchontoglires</taxon>
        <taxon>Primates</taxon>
        <taxon>Haplorrhini</taxon>
        <taxon>Platyrrhini</taxon>
        <taxon>Cebidae</taxon>
        <taxon>Cebinae</taxon>
        <taxon>Sapajus</taxon>
    </lineage>
</organism>
<sequence>MQCWSPLVHSLKSRAQVPQERTISCLPSPGPQGHLLTLYETSVPQPPEPHLSPQKSPQAASNTPEPFPSPHFCPMGGPVVSACSQDGLSTWRGLRAPPAPGWPGPREDWARFPDQCCFPRTQENDQKRIRAMKKVNKERELRCQHLRELTRGKQEMVALRLEHQRLSAKLQDYSIFNKYLEKVVENSEFEEIHEVIARYKTLMSMHHDLMQSAQEGQEKIEHAKARLAHYMEEKDDEILQQNNELARLQMRFDRARSNVIIWESRWAHIQNTAAKKTLLLGTIKMATLNLFQIVSKQLKEATEVALEDTHKQLDMIQQFIQDLSDIWAEVKKKEQQQVRV</sequence>
<dbReference type="CTD" id="146849"/>
<evidence type="ECO:0000313" key="8">
    <source>
        <dbReference type="RefSeq" id="XP_032136203.1"/>
    </source>
</evidence>
<dbReference type="Pfam" id="PF13863">
    <property type="entry name" value="DUF4200"/>
    <property type="match status" value="1"/>
</dbReference>
<keyword evidence="3" id="KW-0966">Cell projection</keyword>
<accession>A0A6J3I0P6</accession>
<dbReference type="GO" id="GO:0005856">
    <property type="term" value="C:cytoskeleton"/>
    <property type="evidence" value="ECO:0007669"/>
    <property type="project" value="UniProtKB-ARBA"/>
</dbReference>
<dbReference type="InterPro" id="IPR025252">
    <property type="entry name" value="DUF4200"/>
</dbReference>
<evidence type="ECO:0000259" key="6">
    <source>
        <dbReference type="Pfam" id="PF13863"/>
    </source>
</evidence>
<proteinExistence type="predicted"/>
<dbReference type="GO" id="GO:0007286">
    <property type="term" value="P:spermatid development"/>
    <property type="evidence" value="ECO:0007669"/>
    <property type="project" value="TreeGrafter"/>
</dbReference>
<evidence type="ECO:0000256" key="1">
    <source>
        <dbReference type="ARBA" id="ARBA00004138"/>
    </source>
</evidence>